<comment type="caution">
    <text evidence="2">The sequence shown here is derived from an EMBL/GenBank/DDBJ whole genome shotgun (WGS) entry which is preliminary data.</text>
</comment>
<protein>
    <submittedName>
        <fullName evidence="2">Uncharacterized protein</fullName>
    </submittedName>
</protein>
<dbReference type="EMBL" id="JAVFWL010000001">
    <property type="protein sequence ID" value="KAK6726193.1"/>
    <property type="molecule type" value="Genomic_DNA"/>
</dbReference>
<organism evidence="2 3">
    <name type="scientific">Necator americanus</name>
    <name type="common">Human hookworm</name>
    <dbReference type="NCBI Taxonomy" id="51031"/>
    <lineage>
        <taxon>Eukaryota</taxon>
        <taxon>Metazoa</taxon>
        <taxon>Ecdysozoa</taxon>
        <taxon>Nematoda</taxon>
        <taxon>Chromadorea</taxon>
        <taxon>Rhabditida</taxon>
        <taxon>Rhabditina</taxon>
        <taxon>Rhabditomorpha</taxon>
        <taxon>Strongyloidea</taxon>
        <taxon>Ancylostomatidae</taxon>
        <taxon>Bunostominae</taxon>
        <taxon>Necator</taxon>
    </lineage>
</organism>
<feature type="compositionally biased region" description="Polar residues" evidence="1">
    <location>
        <begin position="36"/>
        <end position="51"/>
    </location>
</feature>
<name>A0ABR1BIC9_NECAM</name>
<evidence type="ECO:0000256" key="1">
    <source>
        <dbReference type="SAM" id="MobiDB-lite"/>
    </source>
</evidence>
<feature type="region of interest" description="Disordered" evidence="1">
    <location>
        <begin position="36"/>
        <end position="67"/>
    </location>
</feature>
<keyword evidence="3" id="KW-1185">Reference proteome</keyword>
<sequence>MGRGPTPLRDRNLFLTCSKNKSPEVKKRIVGKSIILSASDNLSGSLQPSGTSENKEKQSDSSQEKKP</sequence>
<feature type="compositionally biased region" description="Basic and acidic residues" evidence="1">
    <location>
        <begin position="53"/>
        <end position="67"/>
    </location>
</feature>
<evidence type="ECO:0000313" key="3">
    <source>
        <dbReference type="Proteomes" id="UP001303046"/>
    </source>
</evidence>
<proteinExistence type="predicted"/>
<accession>A0ABR1BIC9</accession>
<reference evidence="2 3" key="1">
    <citation type="submission" date="2023-08" db="EMBL/GenBank/DDBJ databases">
        <title>A Necator americanus chromosomal reference genome.</title>
        <authorList>
            <person name="Ilik V."/>
            <person name="Petrzelkova K.J."/>
            <person name="Pardy F."/>
            <person name="Fuh T."/>
            <person name="Niatou-Singa F.S."/>
            <person name="Gouil Q."/>
            <person name="Baker L."/>
            <person name="Ritchie M.E."/>
            <person name="Jex A.R."/>
            <person name="Gazzola D."/>
            <person name="Li H."/>
            <person name="Toshio Fujiwara R."/>
            <person name="Zhan B."/>
            <person name="Aroian R.V."/>
            <person name="Pafco B."/>
            <person name="Schwarz E.M."/>
        </authorList>
    </citation>
    <scope>NUCLEOTIDE SEQUENCE [LARGE SCALE GENOMIC DNA]</scope>
    <source>
        <strain evidence="2 3">Aroian</strain>
        <tissue evidence="2">Whole animal</tissue>
    </source>
</reference>
<gene>
    <name evidence="2" type="primary">Necator_chrI.g609</name>
    <name evidence="2" type="ORF">RB195_004487</name>
</gene>
<evidence type="ECO:0000313" key="2">
    <source>
        <dbReference type="EMBL" id="KAK6726193.1"/>
    </source>
</evidence>
<dbReference type="Proteomes" id="UP001303046">
    <property type="component" value="Unassembled WGS sequence"/>
</dbReference>